<proteinExistence type="predicted"/>
<dbReference type="PANTHER" id="PTHR15128">
    <property type="entry name" value="TAL1 SCL INTERRUPTING LOCUS"/>
    <property type="match status" value="1"/>
</dbReference>
<organism evidence="3 4">
    <name type="scientific">Xylocopa violacea</name>
    <name type="common">Violet carpenter bee</name>
    <name type="synonym">Apis violacea</name>
    <dbReference type="NCBI Taxonomy" id="135666"/>
    <lineage>
        <taxon>Eukaryota</taxon>
        <taxon>Metazoa</taxon>
        <taxon>Ecdysozoa</taxon>
        <taxon>Arthropoda</taxon>
        <taxon>Hexapoda</taxon>
        <taxon>Insecta</taxon>
        <taxon>Pterygota</taxon>
        <taxon>Neoptera</taxon>
        <taxon>Endopterygota</taxon>
        <taxon>Hymenoptera</taxon>
        <taxon>Apocrita</taxon>
        <taxon>Aculeata</taxon>
        <taxon>Apoidea</taxon>
        <taxon>Anthophila</taxon>
        <taxon>Apidae</taxon>
        <taxon>Xylocopa</taxon>
        <taxon>Xylocopa</taxon>
    </lineage>
</organism>
<dbReference type="InterPro" id="IPR026123">
    <property type="entry name" value="STIL"/>
</dbReference>
<protein>
    <submittedName>
        <fullName evidence="3">Uncharacterized protein</fullName>
    </submittedName>
</protein>
<feature type="region of interest" description="Disordered" evidence="2">
    <location>
        <begin position="53"/>
        <end position="73"/>
    </location>
</feature>
<comment type="caution">
    <text evidence="3">The sequence shown here is derived from an EMBL/GenBank/DDBJ whole genome shotgun (WGS) entry which is preliminary data.</text>
</comment>
<feature type="coiled-coil region" evidence="1">
    <location>
        <begin position="296"/>
        <end position="323"/>
    </location>
</feature>
<feature type="region of interest" description="Disordered" evidence="2">
    <location>
        <begin position="648"/>
        <end position="677"/>
    </location>
</feature>
<evidence type="ECO:0000256" key="2">
    <source>
        <dbReference type="SAM" id="MobiDB-lite"/>
    </source>
</evidence>
<keyword evidence="1" id="KW-0175">Coiled coil</keyword>
<feature type="compositionally biased region" description="Basic and acidic residues" evidence="2">
    <location>
        <begin position="595"/>
        <end position="607"/>
    </location>
</feature>
<evidence type="ECO:0000313" key="4">
    <source>
        <dbReference type="Proteomes" id="UP001642520"/>
    </source>
</evidence>
<feature type="compositionally biased region" description="Polar residues" evidence="2">
    <location>
        <begin position="578"/>
        <end position="594"/>
    </location>
</feature>
<name>A0ABP1NL20_XYLVO</name>
<dbReference type="EMBL" id="CAXAJV020001290">
    <property type="protein sequence ID" value="CAL7940125.1"/>
    <property type="molecule type" value="Genomic_DNA"/>
</dbReference>
<dbReference type="Proteomes" id="UP001642520">
    <property type="component" value="Unassembled WGS sequence"/>
</dbReference>
<feature type="region of interest" description="Disordered" evidence="2">
    <location>
        <begin position="435"/>
        <end position="454"/>
    </location>
</feature>
<gene>
    <name evidence="3" type="ORF">XYLVIOL_LOCUS4323</name>
</gene>
<keyword evidence="4" id="KW-1185">Reference proteome</keyword>
<accession>A0ABP1NL20</accession>
<sequence>MYQICNDEDEFEPRITPKPAPKLDCLTIPSVPEVSLIFDKPLNYKATQCTSFHSPSVESKSSTHKTNSSSPLNANGSYAAWKEQNYSCKPSSSKVNSYTTAEKVQFNQNYSRHPCPVENNTSDIQYESKERNYVRRRDICGSQYEQETYRRDYDRSNSHNSETLGINTMHRENSQTVKAQNNNKVKHIGSASSIPHVSKPCINTDNYIISENEYSPQLYDRKLVTHNNNQQRIPCNDSGTEPNVHNLPINPNALQRNEVQLPHYIGQQYPYFNMNTYPYPQVHHYATHNTDNQETLKNLLQIINNQNEQIKSLQTQVDRLLSIQEKTLKERKRCSCLFQSQQNDHLKTTVKSNDILDASNYVTVLENTKKNVYQREFSKDNRKESHSENGNQSDLILTDTQSKKAFMEEKVSIGVMTSFEFTVQSPFTVDVEDYEKKSSQQNEENIKPCNNVGLRDPNESLRRYKNSFTRIPSAQLENIVEDSESYMSSSQQQSSNLNASTSMKDLEKQAYIDIRKETDIHRSESPKLRRSIITKLSETEGSVKKRLEKTCTEEARNYETAKTPVMQRNFVDIEYNVPQNRNVKNSSNTSTSMDQFKKPIMQRDNDSVKASSSADNSDYYKDYRKEGQISRSKRTNCVEDSLILNGGDLNINERPPPTPEPSIHVDMHEYSSDDDSEKVKRSSKVGWTFYNNVLGQVNQLLQSSCIIDEQQQNKTKANQNERDETENRAVLDTVKVATLEQLKKIGISLSENPEVKELNNSNKVAFDLSSYPRLDYQSNMTQATNAVNETNTSMHMKALALKYLTDEQLAELSVQRQSSASVKHLLVSNVQGTNMSFATMRYLERYQLLPGKNNVQTEDTGKVQSEMSPKIDLKFANSKNSPKPLRFPFNHRTTCPSKILDISTLKQQPKLL</sequence>
<evidence type="ECO:0000313" key="3">
    <source>
        <dbReference type="EMBL" id="CAL7940125.1"/>
    </source>
</evidence>
<dbReference type="PANTHER" id="PTHR15128:SF0">
    <property type="entry name" value="SCL-INTERRUPTING LOCUS PROTEIN"/>
    <property type="match status" value="1"/>
</dbReference>
<feature type="region of interest" description="Disordered" evidence="2">
    <location>
        <begin position="578"/>
        <end position="619"/>
    </location>
</feature>
<evidence type="ECO:0000256" key="1">
    <source>
        <dbReference type="SAM" id="Coils"/>
    </source>
</evidence>
<reference evidence="3 4" key="1">
    <citation type="submission" date="2024-08" db="EMBL/GenBank/DDBJ databases">
        <authorList>
            <person name="Will J Nash"/>
            <person name="Angela Man"/>
            <person name="Seanna McTaggart"/>
            <person name="Kendall Baker"/>
            <person name="Tom Barker"/>
            <person name="Leah Catchpole"/>
            <person name="Alex Durrant"/>
            <person name="Karim Gharbi"/>
            <person name="Naomi Irish"/>
            <person name="Gemy Kaithakottil"/>
            <person name="Debby Ku"/>
            <person name="Aaliyah Providence"/>
            <person name="Felix Shaw"/>
            <person name="David Swarbreck"/>
            <person name="Chris Watkins"/>
            <person name="Ann M. McCartney"/>
            <person name="Giulio Formenti"/>
            <person name="Alice Mouton"/>
            <person name="Noel Vella"/>
            <person name="Bjorn M von Reumont"/>
            <person name="Adriana Vella"/>
            <person name="Wilfried Haerty"/>
        </authorList>
    </citation>
    <scope>NUCLEOTIDE SEQUENCE [LARGE SCALE GENOMIC DNA]</scope>
</reference>